<feature type="compositionally biased region" description="Low complexity" evidence="1">
    <location>
        <begin position="53"/>
        <end position="78"/>
    </location>
</feature>
<dbReference type="AlphaFoldDB" id="A0A319CQC3"/>
<feature type="compositionally biased region" description="Acidic residues" evidence="1">
    <location>
        <begin position="573"/>
        <end position="584"/>
    </location>
</feature>
<dbReference type="EMBL" id="KZ826213">
    <property type="protein sequence ID" value="PYH87566.1"/>
    <property type="molecule type" value="Genomic_DNA"/>
</dbReference>
<gene>
    <name evidence="2" type="ORF">BO71DRAFT_445834</name>
</gene>
<dbReference type="STRING" id="1448320.A0A319CQC3"/>
<dbReference type="Proteomes" id="UP000247810">
    <property type="component" value="Unassembled WGS sequence"/>
</dbReference>
<feature type="compositionally biased region" description="Basic and acidic residues" evidence="1">
    <location>
        <begin position="873"/>
        <end position="887"/>
    </location>
</feature>
<dbReference type="OrthoDB" id="4505596at2759"/>
<feature type="compositionally biased region" description="Polar residues" evidence="1">
    <location>
        <begin position="195"/>
        <end position="208"/>
    </location>
</feature>
<proteinExistence type="predicted"/>
<sequence length="887" mass="95343">MGVNNKPVLGRASVARDLGSPAALPLDSPRETRRSSSRASLASRKTTREPEAHPSTQSHSSHSSHSSYSLPPTPLTATFEESLPSAKRRKTQRPVAQDEKTPQSKGSAETPNQKGSGGSSQPSNGVSKKRDRNRKSTLTNGDSATPSSSNPKPKDQSQSTLLNFLSRSQDRRKSAAAAPTVAATATNTEEESNSDKPSTMGTSVSNNRTARKSMPAKLNGVESSDNASVAPTSAPVASTPQSRKDRNLKGAEQTSAKATKTPARVKAEPKSSASSAVKPAKAQGNGASKPSTPNTTTRSRRPERKSAMATASHNNTGSQPAQSTPVSGPSASTRKPASQVATRTSTRPQRSAKKSAMNGKSLESPFGREVADSIESTPALDDKTREFISTTGFDVGTPGLERDSYGDGDSYFEYNPDMYRNNFGLDGNLDGPGSPTTSFSTTTSAAARTSGRTRKPTIKAMESIESERRFRRTRASSVKAESTKEADGAAGKARDTPQSQPQPGDLSTNGHASQPELAALGSQLFGLAASAVDPGFAPVADAEAWLEELRQEFEKKKDEKKNEEVGTSRGEPDPEAEAEAEAEADSGAGDSKKVNSFGEELVPVEPEYEWYRPNNTYGDQLLPQPPLRLKSRDQLEKDRIFGYPPRMGERNVPRETNLPFLYENVDEVRATIKAREEAKKRGIHFDPWMASVEILALISQFDEDPVNVEASEPTETKEPPTRKRRRGEATETTQVSKRRRKEPTPEQPKTLRIKLTLNRNAAAKKRPHSQIEELPDDTDEQEDGPSSSKILKLSGLPRDRAAKSNLPPSTPSSELKRESVDEASGASEAGPADQAMGETPGGRPRRRAAAALIAEFQNHAEARARRASARKKGTADKADDPGDGLTH</sequence>
<evidence type="ECO:0000313" key="3">
    <source>
        <dbReference type="Proteomes" id="UP000247810"/>
    </source>
</evidence>
<feature type="compositionally biased region" description="Polar residues" evidence="1">
    <location>
        <begin position="496"/>
        <end position="512"/>
    </location>
</feature>
<feature type="compositionally biased region" description="Low complexity" evidence="1">
    <location>
        <begin position="431"/>
        <end position="450"/>
    </location>
</feature>
<feature type="region of interest" description="Disordered" evidence="1">
    <location>
        <begin position="703"/>
        <end position="887"/>
    </location>
</feature>
<reference evidence="2 3" key="1">
    <citation type="submission" date="2018-02" db="EMBL/GenBank/DDBJ databases">
        <title>The genomes of Aspergillus section Nigri reveals drivers in fungal speciation.</title>
        <authorList>
            <consortium name="DOE Joint Genome Institute"/>
            <person name="Vesth T.C."/>
            <person name="Nybo J."/>
            <person name="Theobald S."/>
            <person name="Brandl J."/>
            <person name="Frisvad J.C."/>
            <person name="Nielsen K.F."/>
            <person name="Lyhne E.K."/>
            <person name="Kogle M.E."/>
            <person name="Kuo A."/>
            <person name="Riley R."/>
            <person name="Clum A."/>
            <person name="Nolan M."/>
            <person name="Lipzen A."/>
            <person name="Salamov A."/>
            <person name="Henrissat B."/>
            <person name="Wiebenga A."/>
            <person name="De vries R.P."/>
            <person name="Grigoriev I.V."/>
            <person name="Mortensen U.H."/>
            <person name="Andersen M.R."/>
            <person name="Baker S.E."/>
        </authorList>
    </citation>
    <scope>NUCLEOTIDE SEQUENCE [LARGE SCALE GENOMIC DNA]</scope>
    <source>
        <strain evidence="2 3">CBS 707.79</strain>
    </source>
</reference>
<feature type="compositionally biased region" description="Basic and acidic residues" evidence="1">
    <location>
        <begin position="553"/>
        <end position="572"/>
    </location>
</feature>
<protein>
    <recommendedName>
        <fullName evidence="4">GPI-anchored cell surface glycoprotein</fullName>
    </recommendedName>
</protein>
<feature type="compositionally biased region" description="Polar residues" evidence="1">
    <location>
        <begin position="309"/>
        <end position="349"/>
    </location>
</feature>
<dbReference type="VEuPathDB" id="FungiDB:BO71DRAFT_445834"/>
<feature type="region of interest" description="Disordered" evidence="1">
    <location>
        <begin position="422"/>
        <end position="517"/>
    </location>
</feature>
<evidence type="ECO:0008006" key="4">
    <source>
        <dbReference type="Google" id="ProtNLM"/>
    </source>
</evidence>
<organism evidence="2 3">
    <name type="scientific">Aspergillus ellipticus CBS 707.79</name>
    <dbReference type="NCBI Taxonomy" id="1448320"/>
    <lineage>
        <taxon>Eukaryota</taxon>
        <taxon>Fungi</taxon>
        <taxon>Dikarya</taxon>
        <taxon>Ascomycota</taxon>
        <taxon>Pezizomycotina</taxon>
        <taxon>Eurotiomycetes</taxon>
        <taxon>Eurotiomycetidae</taxon>
        <taxon>Eurotiales</taxon>
        <taxon>Aspergillaceae</taxon>
        <taxon>Aspergillus</taxon>
        <taxon>Aspergillus subgen. Circumdati</taxon>
    </lineage>
</organism>
<evidence type="ECO:0000313" key="2">
    <source>
        <dbReference type="EMBL" id="PYH87566.1"/>
    </source>
</evidence>
<feature type="compositionally biased region" description="Acidic residues" evidence="1">
    <location>
        <begin position="773"/>
        <end position="783"/>
    </location>
</feature>
<feature type="compositionally biased region" description="Polar residues" evidence="1">
    <location>
        <begin position="136"/>
        <end position="167"/>
    </location>
</feature>
<feature type="region of interest" description="Disordered" evidence="1">
    <location>
        <begin position="615"/>
        <end position="636"/>
    </location>
</feature>
<keyword evidence="3" id="KW-1185">Reference proteome</keyword>
<name>A0A319CQC3_9EURO</name>
<evidence type="ECO:0000256" key="1">
    <source>
        <dbReference type="SAM" id="MobiDB-lite"/>
    </source>
</evidence>
<accession>A0A319CQC3</accession>
<feature type="region of interest" description="Disordered" evidence="1">
    <location>
        <begin position="1"/>
        <end position="408"/>
    </location>
</feature>
<feature type="compositionally biased region" description="Basic and acidic residues" evidence="1">
    <location>
        <begin position="481"/>
        <end position="495"/>
    </location>
</feature>
<feature type="compositionally biased region" description="Low complexity" evidence="1">
    <location>
        <begin position="270"/>
        <end position="297"/>
    </location>
</feature>
<feature type="region of interest" description="Disordered" evidence="1">
    <location>
        <begin position="553"/>
        <end position="598"/>
    </location>
</feature>
<feature type="compositionally biased region" description="Low complexity" evidence="1">
    <location>
        <begin position="175"/>
        <end position="187"/>
    </location>
</feature>
<feature type="compositionally biased region" description="Low complexity" evidence="1">
    <location>
        <begin position="227"/>
        <end position="240"/>
    </location>
</feature>
<feature type="compositionally biased region" description="Polar residues" evidence="1">
    <location>
        <begin position="103"/>
        <end position="126"/>
    </location>
</feature>